<proteinExistence type="predicted"/>
<sequence>MNVGSKHSKKQLQKAWERMKTKREKKTGGGAPPPEVSKDVEKVLALIAPEVHDLGCNLDDDALPALGKLSV</sequence>
<name>A0AAE1GHA0_PETCI</name>
<evidence type="ECO:0000313" key="2">
    <source>
        <dbReference type="EMBL" id="KAK3892695.1"/>
    </source>
</evidence>
<protein>
    <submittedName>
        <fullName evidence="2">Uncharacterized protein</fullName>
    </submittedName>
</protein>
<dbReference type="EMBL" id="JAWQEG010000249">
    <property type="protein sequence ID" value="KAK3892695.1"/>
    <property type="molecule type" value="Genomic_DNA"/>
</dbReference>
<gene>
    <name evidence="2" type="ORF">Pcinc_003487</name>
</gene>
<organism evidence="2 3">
    <name type="scientific">Petrolisthes cinctipes</name>
    <name type="common">Flat porcelain crab</name>
    <dbReference type="NCBI Taxonomy" id="88211"/>
    <lineage>
        <taxon>Eukaryota</taxon>
        <taxon>Metazoa</taxon>
        <taxon>Ecdysozoa</taxon>
        <taxon>Arthropoda</taxon>
        <taxon>Crustacea</taxon>
        <taxon>Multicrustacea</taxon>
        <taxon>Malacostraca</taxon>
        <taxon>Eumalacostraca</taxon>
        <taxon>Eucarida</taxon>
        <taxon>Decapoda</taxon>
        <taxon>Pleocyemata</taxon>
        <taxon>Anomura</taxon>
        <taxon>Galatheoidea</taxon>
        <taxon>Porcellanidae</taxon>
        <taxon>Petrolisthes</taxon>
    </lineage>
</organism>
<feature type="compositionally biased region" description="Basic residues" evidence="1">
    <location>
        <begin position="1"/>
        <end position="12"/>
    </location>
</feature>
<evidence type="ECO:0000256" key="1">
    <source>
        <dbReference type="SAM" id="MobiDB-lite"/>
    </source>
</evidence>
<dbReference type="AlphaFoldDB" id="A0AAE1GHA0"/>
<comment type="caution">
    <text evidence="2">The sequence shown here is derived from an EMBL/GenBank/DDBJ whole genome shotgun (WGS) entry which is preliminary data.</text>
</comment>
<reference evidence="2" key="1">
    <citation type="submission" date="2023-10" db="EMBL/GenBank/DDBJ databases">
        <title>Genome assemblies of two species of porcelain crab, Petrolisthes cinctipes and Petrolisthes manimaculis (Anomura: Porcellanidae).</title>
        <authorList>
            <person name="Angst P."/>
        </authorList>
    </citation>
    <scope>NUCLEOTIDE SEQUENCE</scope>
    <source>
        <strain evidence="2">PB745_01</strain>
        <tissue evidence="2">Gill</tissue>
    </source>
</reference>
<feature type="region of interest" description="Disordered" evidence="1">
    <location>
        <begin position="1"/>
        <end position="37"/>
    </location>
</feature>
<keyword evidence="3" id="KW-1185">Reference proteome</keyword>
<accession>A0AAE1GHA0</accession>
<evidence type="ECO:0000313" key="3">
    <source>
        <dbReference type="Proteomes" id="UP001286313"/>
    </source>
</evidence>
<dbReference type="Proteomes" id="UP001286313">
    <property type="component" value="Unassembled WGS sequence"/>
</dbReference>